<sequence>MATVKIKLDTRRAKSNDTYNIIYKIRHLKKVHTINAGISVLKKHWNSTNSRVINSCPNAKSINLKLLNDYLALEKAILALDDEVTIEKLRLLIKGKTETQTSSFKTFTQQLIDEMLTTKNTGNALVYRTAMNRFLDFCKKDITFTEIDYVLLQKFENHLKLKGLKQNSISNYFRTIRAIYNKAIKHKLVDRSHYPFYDITIKSEQTAKRAISREDIKRLQSIELDEDSTASKSLKYFMLSFYLRGISFTDMAYLKASNINNGRILYNRRKTHKNYSIRLFKPAEAIIKSLQYENSSYLLPIINETLQEDSLEAKKVIKQWIKTTNKYLKRLSLELQSDSTITTYTARHSFATIAKRLGYSNELIAEALGHEYGNKTTAIYLDAFDTNKIDELHIAVIS</sequence>
<evidence type="ECO:0000256" key="4">
    <source>
        <dbReference type="ARBA" id="ARBA00023172"/>
    </source>
</evidence>
<evidence type="ECO:0000256" key="3">
    <source>
        <dbReference type="ARBA" id="ARBA00023125"/>
    </source>
</evidence>
<dbReference type="PANTHER" id="PTHR30349:SF64">
    <property type="entry name" value="PROPHAGE INTEGRASE INTD-RELATED"/>
    <property type="match status" value="1"/>
</dbReference>
<dbReference type="InterPro" id="IPR050090">
    <property type="entry name" value="Tyrosine_recombinase_XerCD"/>
</dbReference>
<proteinExistence type="inferred from homology"/>
<protein>
    <submittedName>
        <fullName evidence="8">Tyrosine-type recombinase/integrase</fullName>
    </submittedName>
</protein>
<dbReference type="RefSeq" id="WP_155087344.1">
    <property type="nucleotide sequence ID" value="NZ_WJYA01000002.1"/>
</dbReference>
<dbReference type="Proteomes" id="UP000447545">
    <property type="component" value="Unassembled WGS sequence"/>
</dbReference>
<comment type="similarity">
    <text evidence="1">Belongs to the 'phage' integrase family.</text>
</comment>
<keyword evidence="3 5" id="KW-0238">DNA-binding</keyword>
<dbReference type="AlphaFoldDB" id="A0A7K1GAT8"/>
<dbReference type="GO" id="GO:0003677">
    <property type="term" value="F:DNA binding"/>
    <property type="evidence" value="ECO:0007669"/>
    <property type="project" value="UniProtKB-UniRule"/>
</dbReference>
<dbReference type="InterPro" id="IPR025269">
    <property type="entry name" value="SAM-like_dom"/>
</dbReference>
<organism evidence="8 9">
    <name type="scientific">Winogradskyella ouciana</name>
    <dbReference type="NCBI Taxonomy" id="2608631"/>
    <lineage>
        <taxon>Bacteria</taxon>
        <taxon>Pseudomonadati</taxon>
        <taxon>Bacteroidota</taxon>
        <taxon>Flavobacteriia</taxon>
        <taxon>Flavobacteriales</taxon>
        <taxon>Flavobacteriaceae</taxon>
        <taxon>Winogradskyella</taxon>
    </lineage>
</organism>
<dbReference type="InterPro" id="IPR013762">
    <property type="entry name" value="Integrase-like_cat_sf"/>
</dbReference>
<dbReference type="InterPro" id="IPR011010">
    <property type="entry name" value="DNA_brk_join_enz"/>
</dbReference>
<dbReference type="InterPro" id="IPR010998">
    <property type="entry name" value="Integrase_recombinase_N"/>
</dbReference>
<dbReference type="GO" id="GO:0006310">
    <property type="term" value="P:DNA recombination"/>
    <property type="evidence" value="ECO:0007669"/>
    <property type="project" value="UniProtKB-KW"/>
</dbReference>
<keyword evidence="2" id="KW-0229">DNA integration</keyword>
<dbReference type="Pfam" id="PF13102">
    <property type="entry name" value="Phage_int_SAM_5"/>
    <property type="match status" value="1"/>
</dbReference>
<name>A0A7K1GAT8_9FLAO</name>
<dbReference type="Pfam" id="PF17293">
    <property type="entry name" value="Arm-DNA-bind_5"/>
    <property type="match status" value="1"/>
</dbReference>
<evidence type="ECO:0000313" key="9">
    <source>
        <dbReference type="Proteomes" id="UP000447545"/>
    </source>
</evidence>
<comment type="caution">
    <text evidence="8">The sequence shown here is derived from an EMBL/GenBank/DDBJ whole genome shotgun (WGS) entry which is preliminary data.</text>
</comment>
<keyword evidence="9" id="KW-1185">Reference proteome</keyword>
<evidence type="ECO:0000259" key="6">
    <source>
        <dbReference type="PROSITE" id="PS51898"/>
    </source>
</evidence>
<gene>
    <name evidence="8" type="ORF">F1003_01020</name>
</gene>
<dbReference type="EMBL" id="WJYA01000002">
    <property type="protein sequence ID" value="MTE25498.1"/>
    <property type="molecule type" value="Genomic_DNA"/>
</dbReference>
<dbReference type="InterPro" id="IPR002104">
    <property type="entry name" value="Integrase_catalytic"/>
</dbReference>
<dbReference type="InterPro" id="IPR044068">
    <property type="entry name" value="CB"/>
</dbReference>
<evidence type="ECO:0000256" key="5">
    <source>
        <dbReference type="PROSITE-ProRule" id="PRU01248"/>
    </source>
</evidence>
<feature type="domain" description="Core-binding (CB)" evidence="7">
    <location>
        <begin position="102"/>
        <end position="184"/>
    </location>
</feature>
<dbReference type="PROSITE" id="PS51898">
    <property type="entry name" value="TYR_RECOMBINASE"/>
    <property type="match status" value="1"/>
</dbReference>
<evidence type="ECO:0000256" key="2">
    <source>
        <dbReference type="ARBA" id="ARBA00022908"/>
    </source>
</evidence>
<dbReference type="GO" id="GO:0015074">
    <property type="term" value="P:DNA integration"/>
    <property type="evidence" value="ECO:0007669"/>
    <property type="project" value="UniProtKB-KW"/>
</dbReference>
<dbReference type="Gene3D" id="1.10.443.10">
    <property type="entry name" value="Intergrase catalytic core"/>
    <property type="match status" value="1"/>
</dbReference>
<dbReference type="PROSITE" id="PS51900">
    <property type="entry name" value="CB"/>
    <property type="match status" value="1"/>
</dbReference>
<dbReference type="Gene3D" id="1.10.150.130">
    <property type="match status" value="1"/>
</dbReference>
<feature type="domain" description="Tyr recombinase" evidence="6">
    <location>
        <begin position="206"/>
        <end position="394"/>
    </location>
</feature>
<evidence type="ECO:0000259" key="7">
    <source>
        <dbReference type="PROSITE" id="PS51900"/>
    </source>
</evidence>
<evidence type="ECO:0000313" key="8">
    <source>
        <dbReference type="EMBL" id="MTE25498.1"/>
    </source>
</evidence>
<dbReference type="Pfam" id="PF00589">
    <property type="entry name" value="Phage_integrase"/>
    <property type="match status" value="1"/>
</dbReference>
<dbReference type="PANTHER" id="PTHR30349">
    <property type="entry name" value="PHAGE INTEGRASE-RELATED"/>
    <property type="match status" value="1"/>
</dbReference>
<dbReference type="SUPFAM" id="SSF56349">
    <property type="entry name" value="DNA breaking-rejoining enzymes"/>
    <property type="match status" value="1"/>
</dbReference>
<keyword evidence="4" id="KW-0233">DNA recombination</keyword>
<reference evidence="8 9" key="1">
    <citation type="submission" date="2019-11" db="EMBL/GenBank/DDBJ databases">
        <title>Winogradskyella ouciana sp. nov., isolated from the hadal seawater of the Mariana Trench.</title>
        <authorList>
            <person name="Liu R."/>
        </authorList>
    </citation>
    <scope>NUCLEOTIDE SEQUENCE [LARGE SCALE GENOMIC DNA]</scope>
    <source>
        <strain evidence="8 9">ZXX205</strain>
    </source>
</reference>
<evidence type="ECO:0000256" key="1">
    <source>
        <dbReference type="ARBA" id="ARBA00008857"/>
    </source>
</evidence>
<accession>A0A7K1GAT8</accession>
<dbReference type="InterPro" id="IPR035386">
    <property type="entry name" value="Arm-DNA-bind_5"/>
</dbReference>